<dbReference type="GO" id="GO:0008270">
    <property type="term" value="F:zinc ion binding"/>
    <property type="evidence" value="ECO:0007669"/>
    <property type="project" value="UniProtKB-KW"/>
</dbReference>
<dbReference type="SUPFAM" id="SSF54928">
    <property type="entry name" value="RNA-binding domain, RBD"/>
    <property type="match status" value="1"/>
</dbReference>
<organism evidence="16 17">
    <name type="scientific">Temnothorax longispinosus</name>
    <dbReference type="NCBI Taxonomy" id="300112"/>
    <lineage>
        <taxon>Eukaryota</taxon>
        <taxon>Metazoa</taxon>
        <taxon>Ecdysozoa</taxon>
        <taxon>Arthropoda</taxon>
        <taxon>Hexapoda</taxon>
        <taxon>Insecta</taxon>
        <taxon>Pterygota</taxon>
        <taxon>Neoptera</taxon>
        <taxon>Endopterygota</taxon>
        <taxon>Hymenoptera</taxon>
        <taxon>Apocrita</taxon>
        <taxon>Aculeata</taxon>
        <taxon>Formicoidea</taxon>
        <taxon>Formicidae</taxon>
        <taxon>Myrmicinae</taxon>
        <taxon>Temnothorax</taxon>
    </lineage>
</organism>
<feature type="compositionally biased region" description="Basic and acidic residues" evidence="11">
    <location>
        <begin position="614"/>
        <end position="623"/>
    </location>
</feature>
<dbReference type="InterPro" id="IPR000504">
    <property type="entry name" value="RRM_dom"/>
</dbReference>
<keyword evidence="4 9" id="KW-0863">Zinc-finger</keyword>
<keyword evidence="17" id="KW-1185">Reference proteome</keyword>
<dbReference type="InterPro" id="IPR012677">
    <property type="entry name" value="Nucleotide-bd_a/b_plait_sf"/>
</dbReference>
<dbReference type="Pfam" id="PF23217">
    <property type="entry name" value="DUF7066"/>
    <property type="match status" value="1"/>
</dbReference>
<feature type="region of interest" description="Disordered" evidence="11">
    <location>
        <begin position="611"/>
        <end position="652"/>
    </location>
</feature>
<name>A0A4V3SA31_9HYME</name>
<dbReference type="PROSITE" id="PS50199">
    <property type="entry name" value="ZF_RANBP2_2"/>
    <property type="match status" value="1"/>
</dbReference>
<evidence type="ECO:0000256" key="9">
    <source>
        <dbReference type="PROSITE-ProRule" id="PRU00322"/>
    </source>
</evidence>
<reference evidence="16 17" key="1">
    <citation type="journal article" date="2019" name="Philos. Trans. R. Soc. Lond., B, Biol. Sci.">
        <title>Ant behaviour and brain gene expression of defending hosts depend on the ecological success of the intruding social parasite.</title>
        <authorList>
            <person name="Kaur R."/>
            <person name="Stoldt M."/>
            <person name="Jongepier E."/>
            <person name="Feldmeyer B."/>
            <person name="Menzel F."/>
            <person name="Bornberg-Bauer E."/>
            <person name="Foitzik S."/>
        </authorList>
    </citation>
    <scope>NUCLEOTIDE SEQUENCE [LARGE SCALE GENOMIC DNA]</scope>
    <source>
        <tissue evidence="16">Whole body</tissue>
    </source>
</reference>
<comment type="subcellular location">
    <subcellularLocation>
        <location evidence="1">Nucleus</location>
    </subcellularLocation>
</comment>
<proteinExistence type="predicted"/>
<dbReference type="InterPro" id="IPR055494">
    <property type="entry name" value="DUF7066"/>
</dbReference>
<evidence type="ECO:0000256" key="1">
    <source>
        <dbReference type="ARBA" id="ARBA00004123"/>
    </source>
</evidence>
<dbReference type="EMBL" id="QBLH01002732">
    <property type="protein sequence ID" value="TGZ47454.1"/>
    <property type="molecule type" value="Genomic_DNA"/>
</dbReference>
<evidence type="ECO:0000256" key="5">
    <source>
        <dbReference type="ARBA" id="ARBA00022833"/>
    </source>
</evidence>
<dbReference type="AlphaFoldDB" id="A0A4V3SA31"/>
<dbReference type="PANTHER" id="PTHR13948:SF3">
    <property type="entry name" value="FI21118P1"/>
    <property type="match status" value="1"/>
</dbReference>
<evidence type="ECO:0000259" key="13">
    <source>
        <dbReference type="PROSITE" id="PS50157"/>
    </source>
</evidence>
<dbReference type="Pfam" id="PF17780">
    <property type="entry name" value="OCRE"/>
    <property type="match status" value="1"/>
</dbReference>
<feature type="compositionally biased region" description="Basic and acidic residues" evidence="11">
    <location>
        <begin position="914"/>
        <end position="928"/>
    </location>
</feature>
<evidence type="ECO:0000256" key="11">
    <source>
        <dbReference type="SAM" id="MobiDB-lite"/>
    </source>
</evidence>
<dbReference type="PROSITE" id="PS50102">
    <property type="entry name" value="RRM"/>
    <property type="match status" value="1"/>
</dbReference>
<evidence type="ECO:0000256" key="2">
    <source>
        <dbReference type="ARBA" id="ARBA00022723"/>
    </source>
</evidence>
<evidence type="ECO:0000256" key="7">
    <source>
        <dbReference type="ARBA" id="ARBA00023242"/>
    </source>
</evidence>
<dbReference type="PROSITE" id="PS50174">
    <property type="entry name" value="G_PATCH"/>
    <property type="match status" value="1"/>
</dbReference>
<protein>
    <submittedName>
        <fullName evidence="16">RNA-binding protein 5</fullName>
    </submittedName>
</protein>
<accession>A0A4V3SA31</accession>
<evidence type="ECO:0000313" key="17">
    <source>
        <dbReference type="Proteomes" id="UP000310200"/>
    </source>
</evidence>
<feature type="region of interest" description="Disordered" evidence="11">
    <location>
        <begin position="123"/>
        <end position="284"/>
    </location>
</feature>
<keyword evidence="2" id="KW-0479">Metal-binding</keyword>
<dbReference type="PANTHER" id="PTHR13948">
    <property type="entry name" value="RNA-BINDING PROTEIN"/>
    <property type="match status" value="1"/>
</dbReference>
<gene>
    <name evidence="16" type="ORF">DBV15_00174</name>
</gene>
<evidence type="ECO:0000313" key="16">
    <source>
        <dbReference type="EMBL" id="TGZ47454.1"/>
    </source>
</evidence>
<evidence type="ECO:0000259" key="12">
    <source>
        <dbReference type="PROSITE" id="PS50102"/>
    </source>
</evidence>
<dbReference type="Pfam" id="PF00076">
    <property type="entry name" value="RRM_1"/>
    <property type="match status" value="1"/>
</dbReference>
<dbReference type="InterPro" id="IPR035979">
    <property type="entry name" value="RBD_domain_sf"/>
</dbReference>
<dbReference type="GO" id="GO:0005634">
    <property type="term" value="C:nucleus"/>
    <property type="evidence" value="ECO:0007669"/>
    <property type="project" value="UniProtKB-SubCell"/>
</dbReference>
<dbReference type="GO" id="GO:0000398">
    <property type="term" value="P:mRNA splicing, via spliceosome"/>
    <property type="evidence" value="ECO:0007669"/>
    <property type="project" value="TreeGrafter"/>
</dbReference>
<sequence>MTAKEPIDDPSRETTHFRCPERISSSPGDSQFYTILTIEARGTRNEFRSARLRHILRIERGTRQRHCLRITLIFRLRFAVKQRAASVAELPVIIDPELSLLHAGDEESLQRKLNKCANDMYSNNNIDPWEPGYGPERRSHNSDYDYRSDYGNNRSPEYPDVDHRDVDHRDRDRRSPDYRNHRGRDRDRERDRSRDRRDRSRDDRDRSYRDREDRYGRQRDRDSVERDRDRDRDRDRERDRSRRDRDRDRDRDRRGKREDRDRDRDDDHSRESLDFEHDHGRAYGSSMEGIHYKSQSPNNTIMIRGLAQHITENDVRQDILNCGLMPKDIRLIRKKDTGASRGFAFVEFNATQEAARWMEMKQGVLMLQDQYRALMQYSIPKECHVDKPPAKNTQDWHCVKCGAHNFKRRETCFKCSASRAESEEGGEGSDEISPHPTNTVLLRGLDVLTTEDSVLQAMKNLSSMPIRSIRIGRDSLTNTSRGVCYLEMGNVVDAMYLHTALTKQGLVVDGRKVEITYCKLHQINNTNAWKSNDTQPQRYTLDDVAQLAEYSANLYAKTPAQKAHYLQYYTQYYQNQIMQGSAITLPSLNQTDRVNAAAAVAQSAIQQLQASRKLGSETDEVKGRPTPTAPTSTALASGRVPAHSSDGKVYSVPDVSTYHYDESSGYYYDPSTGLYYDPNSQYYYNSHTQQFLYWDAESFSYQPAKSTASTTQGATNTITATASSTDSASTISNQAALSAANAAQEALKEDESKKKDSKQDKVKVAKKIAKDMERWAKTLNQKKENAKSNWNSEFAGMDGNQGIGSGAADAGYAILEKKTIANPYHEDEDQSGNGLVAAYGGGSDTEEEIEDVQQEEKQHTDWSKLACLLCKRQFPSKEALLRHQQLSDLHKQNLENWYQVRGLDPNDPQQRNNKYRDRAKERRAKYGEPEPPQPNKLKEKYLKTRVEDMSVSYEEPTRAGIGSDNVGNKLLQKMGWSEGMGLGKSNQGRTSIIEAERRVPTAGLGAKTSSYSALPGDTYKDCVKKMMYARYQELSDT</sequence>
<keyword evidence="10" id="KW-0175">Coiled coil</keyword>
<dbReference type="GO" id="GO:0003723">
    <property type="term" value="F:RNA binding"/>
    <property type="evidence" value="ECO:0007669"/>
    <property type="project" value="UniProtKB-UniRule"/>
</dbReference>
<dbReference type="InterPro" id="IPR001876">
    <property type="entry name" value="Znf_RanBP2"/>
</dbReference>
<feature type="domain" description="C2H2-type" evidence="13">
    <location>
        <begin position="865"/>
        <end position="895"/>
    </location>
</feature>
<dbReference type="PROSITE" id="PS50157">
    <property type="entry name" value="ZINC_FINGER_C2H2_2"/>
    <property type="match status" value="1"/>
</dbReference>
<keyword evidence="5" id="KW-0862">Zinc</keyword>
<evidence type="ECO:0000256" key="6">
    <source>
        <dbReference type="ARBA" id="ARBA00022884"/>
    </source>
</evidence>
<feature type="region of interest" description="Disordered" evidence="11">
    <location>
        <begin position="900"/>
        <end position="937"/>
    </location>
</feature>
<evidence type="ECO:0000259" key="15">
    <source>
        <dbReference type="PROSITE" id="PS50199"/>
    </source>
</evidence>
<dbReference type="CDD" id="cd12313">
    <property type="entry name" value="RRM1_RRM2_RBM5_like"/>
    <property type="match status" value="1"/>
</dbReference>
<dbReference type="SUPFAM" id="SSF90209">
    <property type="entry name" value="Ran binding protein zinc finger-like"/>
    <property type="match status" value="1"/>
</dbReference>
<dbReference type="InterPro" id="IPR000467">
    <property type="entry name" value="G_patch_dom"/>
</dbReference>
<evidence type="ECO:0000256" key="8">
    <source>
        <dbReference type="PROSITE-ProRule" id="PRU00176"/>
    </source>
</evidence>
<feature type="compositionally biased region" description="Low complexity" evidence="11">
    <location>
        <begin position="625"/>
        <end position="637"/>
    </location>
</feature>
<feature type="compositionally biased region" description="Basic and acidic residues" evidence="11">
    <location>
        <begin position="135"/>
        <end position="148"/>
    </location>
</feature>
<dbReference type="SMART" id="SM00443">
    <property type="entry name" value="G_patch"/>
    <property type="match status" value="1"/>
</dbReference>
<feature type="domain" description="RanBP2-type" evidence="15">
    <location>
        <begin position="391"/>
        <end position="421"/>
    </location>
</feature>
<feature type="domain" description="G-patch" evidence="14">
    <location>
        <begin position="963"/>
        <end position="1009"/>
    </location>
</feature>
<dbReference type="InterPro" id="IPR013087">
    <property type="entry name" value="Znf_C2H2_type"/>
</dbReference>
<keyword evidence="3" id="KW-0677">Repeat</keyword>
<dbReference type="Gene3D" id="4.10.1060.10">
    <property type="entry name" value="Zinc finger, RanBP2-type"/>
    <property type="match status" value="1"/>
</dbReference>
<dbReference type="Proteomes" id="UP000310200">
    <property type="component" value="Unassembled WGS sequence"/>
</dbReference>
<evidence type="ECO:0000256" key="3">
    <source>
        <dbReference type="ARBA" id="ARBA00022737"/>
    </source>
</evidence>
<dbReference type="PROSITE" id="PS01358">
    <property type="entry name" value="ZF_RANBP2_1"/>
    <property type="match status" value="1"/>
</dbReference>
<feature type="compositionally biased region" description="Basic and acidic residues" evidence="11">
    <location>
        <begin position="160"/>
        <end position="281"/>
    </location>
</feature>
<keyword evidence="6 8" id="KW-0694">RNA-binding</keyword>
<dbReference type="Pfam" id="PF01585">
    <property type="entry name" value="G-patch"/>
    <property type="match status" value="1"/>
</dbReference>
<comment type="caution">
    <text evidence="16">The sequence shown here is derived from an EMBL/GenBank/DDBJ whole genome shotgun (WGS) entry which is preliminary data.</text>
</comment>
<keyword evidence="7" id="KW-0539">Nucleus</keyword>
<evidence type="ECO:0000256" key="4">
    <source>
        <dbReference type="ARBA" id="ARBA00022771"/>
    </source>
</evidence>
<dbReference type="InterPro" id="IPR041591">
    <property type="entry name" value="OCRE"/>
</dbReference>
<dbReference type="SMART" id="SM00547">
    <property type="entry name" value="ZnF_RBZ"/>
    <property type="match status" value="1"/>
</dbReference>
<dbReference type="STRING" id="300112.A0A4V3SA31"/>
<dbReference type="Gene3D" id="3.30.70.330">
    <property type="match status" value="2"/>
</dbReference>
<feature type="coiled-coil region" evidence="10">
    <location>
        <begin position="740"/>
        <end position="789"/>
    </location>
</feature>
<dbReference type="InterPro" id="IPR036443">
    <property type="entry name" value="Znf_RanBP2_sf"/>
</dbReference>
<evidence type="ECO:0000259" key="14">
    <source>
        <dbReference type="PROSITE" id="PS50174"/>
    </source>
</evidence>
<feature type="domain" description="RRM" evidence="12">
    <location>
        <begin position="299"/>
        <end position="380"/>
    </location>
</feature>
<dbReference type="SMART" id="SM00360">
    <property type="entry name" value="RRM"/>
    <property type="match status" value="2"/>
</dbReference>
<evidence type="ECO:0000256" key="10">
    <source>
        <dbReference type="SAM" id="Coils"/>
    </source>
</evidence>